<sequence length="181" mass="19740">MSSLSRPYALGSKGHPAGPVPLAPEDSGHTYGANGSFSMNASDGSNSRSSHPQVLHENLGTTAAVPGRAYNQDLRDSQPMSQLISVQQFHVAFELGKATMSMQDVSQRLERVERAIERIPTAEKHLEMLEALESNTIGPRSAQAYLVERVKDMALALTYIMRKLGIPWGNYQHEGGISHVN</sequence>
<dbReference type="AlphaFoldDB" id="A0AAV9WHF0"/>
<feature type="region of interest" description="Disordered" evidence="1">
    <location>
        <begin position="1"/>
        <end position="53"/>
    </location>
</feature>
<keyword evidence="3" id="KW-1185">Reference proteome</keyword>
<feature type="compositionally biased region" description="Polar residues" evidence="1">
    <location>
        <begin position="33"/>
        <end position="52"/>
    </location>
</feature>
<name>A0AAV9WHF0_9PEZI</name>
<evidence type="ECO:0000256" key="1">
    <source>
        <dbReference type="SAM" id="MobiDB-lite"/>
    </source>
</evidence>
<dbReference type="EMBL" id="JAVHJL010000003">
    <property type="protein sequence ID" value="KAK6507794.1"/>
    <property type="molecule type" value="Genomic_DNA"/>
</dbReference>
<evidence type="ECO:0000313" key="3">
    <source>
        <dbReference type="Proteomes" id="UP001370758"/>
    </source>
</evidence>
<comment type="caution">
    <text evidence="2">The sequence shown here is derived from an EMBL/GenBank/DDBJ whole genome shotgun (WGS) entry which is preliminary data.</text>
</comment>
<accession>A0AAV9WHF0</accession>
<dbReference type="Proteomes" id="UP001370758">
    <property type="component" value="Unassembled WGS sequence"/>
</dbReference>
<protein>
    <submittedName>
        <fullName evidence="2">Uncharacterized protein</fullName>
    </submittedName>
</protein>
<proteinExistence type="predicted"/>
<reference evidence="2 3" key="1">
    <citation type="submission" date="2023-08" db="EMBL/GenBank/DDBJ databases">
        <authorList>
            <person name="Palmer J.M."/>
        </authorList>
    </citation>
    <scope>NUCLEOTIDE SEQUENCE [LARGE SCALE GENOMIC DNA]</scope>
    <source>
        <strain evidence="2 3">TWF481</strain>
    </source>
</reference>
<gene>
    <name evidence="2" type="ORF">TWF481_006216</name>
</gene>
<evidence type="ECO:0000313" key="2">
    <source>
        <dbReference type="EMBL" id="KAK6507794.1"/>
    </source>
</evidence>
<organism evidence="2 3">
    <name type="scientific">Arthrobotrys musiformis</name>
    <dbReference type="NCBI Taxonomy" id="47236"/>
    <lineage>
        <taxon>Eukaryota</taxon>
        <taxon>Fungi</taxon>
        <taxon>Dikarya</taxon>
        <taxon>Ascomycota</taxon>
        <taxon>Pezizomycotina</taxon>
        <taxon>Orbiliomycetes</taxon>
        <taxon>Orbiliales</taxon>
        <taxon>Orbiliaceae</taxon>
        <taxon>Arthrobotrys</taxon>
    </lineage>
</organism>